<dbReference type="Proteomes" id="UP000463388">
    <property type="component" value="Unassembled WGS sequence"/>
</dbReference>
<organism evidence="1 2">
    <name type="scientific">Adlercreutzia mucosicola</name>
    <dbReference type="NCBI Taxonomy" id="580026"/>
    <lineage>
        <taxon>Bacteria</taxon>
        <taxon>Bacillati</taxon>
        <taxon>Actinomycetota</taxon>
        <taxon>Coriobacteriia</taxon>
        <taxon>Eggerthellales</taxon>
        <taxon>Eggerthellaceae</taxon>
        <taxon>Adlercreutzia</taxon>
    </lineage>
</organism>
<evidence type="ECO:0000313" key="2">
    <source>
        <dbReference type="Proteomes" id="UP000463388"/>
    </source>
</evidence>
<comment type="caution">
    <text evidence="1">The sequence shown here is derived from an EMBL/GenBank/DDBJ whole genome shotgun (WGS) entry which is preliminary data.</text>
</comment>
<proteinExistence type="predicted"/>
<dbReference type="RefSeq" id="WP_160344488.1">
    <property type="nucleotide sequence ID" value="NZ_WSRR01000002.1"/>
</dbReference>
<keyword evidence="2" id="KW-1185">Reference proteome</keyword>
<protein>
    <submittedName>
        <fullName evidence="1">Uncharacterized protein</fullName>
    </submittedName>
</protein>
<gene>
    <name evidence="1" type="ORF">GKZ27_01390</name>
</gene>
<dbReference type="EMBL" id="WSRR01000002">
    <property type="protein sequence ID" value="MVX60129.1"/>
    <property type="molecule type" value="Genomic_DNA"/>
</dbReference>
<sequence length="177" mass="19024">MFWRGLFGAGYGGSSYVVEVDFFDFGEKVRLYRDGCLAEEQKSPARFVLDDGAVIEAAMALYGMKRAHLVASGRARALLPLPGTAEALRLAFDREHPVASRVIAAVSWAVLVVVLVTQIPNLLNSLAQGAAWLGIPLGFSVPTFALSEWLNTLLGALGIVAGLDRGLRMVHSPLLDD</sequence>
<accession>A0A6N8JM84</accession>
<evidence type="ECO:0000313" key="1">
    <source>
        <dbReference type="EMBL" id="MVX60129.1"/>
    </source>
</evidence>
<dbReference type="OrthoDB" id="2716688at2"/>
<reference evidence="1 2" key="1">
    <citation type="submission" date="2019-12" db="EMBL/GenBank/DDBJ databases">
        <title>Microbes associate with the intestines of laboratory mice.</title>
        <authorList>
            <person name="Navarre W."/>
            <person name="Wong E."/>
        </authorList>
    </citation>
    <scope>NUCLEOTIDE SEQUENCE [LARGE SCALE GENOMIC DNA]</scope>
    <source>
        <strain evidence="1 2">NM66_B29</strain>
    </source>
</reference>
<name>A0A6N8JM84_9ACTN</name>
<dbReference type="AlphaFoldDB" id="A0A6N8JM84"/>